<dbReference type="Proteomes" id="UP001162501">
    <property type="component" value="Chromosome 21"/>
</dbReference>
<evidence type="ECO:0000313" key="1">
    <source>
        <dbReference type="EMBL" id="CAI9700562.1"/>
    </source>
</evidence>
<protein>
    <submittedName>
        <fullName evidence="1">Uncharacterized protein</fullName>
    </submittedName>
</protein>
<reference evidence="1" key="1">
    <citation type="submission" date="2023-05" db="EMBL/GenBank/DDBJ databases">
        <authorList>
            <consortium name="ELIXIR-Norway"/>
        </authorList>
    </citation>
    <scope>NUCLEOTIDE SEQUENCE</scope>
</reference>
<accession>A0ACB0EIP1</accession>
<sequence length="471" mass="49194">MLEKKGHKDHNGTTPDPPPELTCTQALGPHVASADLFPTKASPVPGLTGEPLTRSYSATRNGKCVPIGKAFCAARVPECQQGAGATLGLKPGLEDGGINPGSWQFLLQWVRDVRTPHKIPTPPERAAPVSTAGSHCQLLGAERAASGICTEAGGWRALDRPARDAHSPRDKAGPGVSPCGRPRAALVVEAGAERAQRECSCFAQSSVSLFHSLCPAAGSARGTRTGLSEGRFLHPTSAVGGGCPVPGASGGFGPPRELRGPQDCGAWAGISTFPDSEERGPNPFRVNGTACAPLARPDGRPAGTGAMRPAASRSPRPGCEWLFPDRPLPSALTHQPGFYSFPTRSAPWARGKKGKRTYLAALRGRPRGPAAGEGAPRSHSPPGRSPHGPSLPPRRRTPPSQLSRKREELPVRAPDTSSSARARISSLRADAQRNPEAQQSRRGAPRSRGGASRRYAAAPVARPDLGPGASF</sequence>
<organism evidence="1 2">
    <name type="scientific">Rangifer tarandus platyrhynchus</name>
    <name type="common">Svalbard reindeer</name>
    <dbReference type="NCBI Taxonomy" id="3082113"/>
    <lineage>
        <taxon>Eukaryota</taxon>
        <taxon>Metazoa</taxon>
        <taxon>Chordata</taxon>
        <taxon>Craniata</taxon>
        <taxon>Vertebrata</taxon>
        <taxon>Euteleostomi</taxon>
        <taxon>Mammalia</taxon>
        <taxon>Eutheria</taxon>
        <taxon>Laurasiatheria</taxon>
        <taxon>Artiodactyla</taxon>
        <taxon>Ruminantia</taxon>
        <taxon>Pecora</taxon>
        <taxon>Cervidae</taxon>
        <taxon>Odocoileinae</taxon>
        <taxon>Rangifer</taxon>
    </lineage>
</organism>
<dbReference type="EMBL" id="OX596105">
    <property type="protein sequence ID" value="CAI9700562.1"/>
    <property type="molecule type" value="Genomic_DNA"/>
</dbReference>
<evidence type="ECO:0000313" key="2">
    <source>
        <dbReference type="Proteomes" id="UP001162501"/>
    </source>
</evidence>
<proteinExistence type="predicted"/>
<gene>
    <name evidence="1" type="ORF">MRATA1EN3_LOCUS11775</name>
</gene>
<name>A0ACB0EIP1_RANTA</name>